<evidence type="ECO:0000313" key="1">
    <source>
        <dbReference type="EMBL" id="MPN42283.1"/>
    </source>
</evidence>
<comment type="caution">
    <text evidence="1">The sequence shown here is derived from an EMBL/GenBank/DDBJ whole genome shotgun (WGS) entry which is preliminary data.</text>
</comment>
<name>A0A645I473_9ZZZZ</name>
<accession>A0A645I473</accession>
<organism evidence="1">
    <name type="scientific">bioreactor metagenome</name>
    <dbReference type="NCBI Taxonomy" id="1076179"/>
    <lineage>
        <taxon>unclassified sequences</taxon>
        <taxon>metagenomes</taxon>
        <taxon>ecological metagenomes</taxon>
    </lineage>
</organism>
<gene>
    <name evidence="1" type="ORF">SDC9_189840</name>
</gene>
<proteinExistence type="predicted"/>
<dbReference type="EMBL" id="VSSQ01099914">
    <property type="protein sequence ID" value="MPN42283.1"/>
    <property type="molecule type" value="Genomic_DNA"/>
</dbReference>
<sequence length="125" mass="14028">MLGNFDASRITGIFSGKGAIIQQQYTLFQGEWKGTFDGRDAVMQISKAGKDVVEATISVQYQNLITENLTGSINVDEKSFHFDDVHANGNLDGEYNGKFNDDFTEFSGTYQNYTTKKQVDFIFVK</sequence>
<protein>
    <submittedName>
        <fullName evidence="1">Uncharacterized protein</fullName>
    </submittedName>
</protein>
<reference evidence="1" key="1">
    <citation type="submission" date="2019-08" db="EMBL/GenBank/DDBJ databases">
        <authorList>
            <person name="Kucharzyk K."/>
            <person name="Murdoch R.W."/>
            <person name="Higgins S."/>
            <person name="Loffler F."/>
        </authorList>
    </citation>
    <scope>NUCLEOTIDE SEQUENCE</scope>
</reference>
<dbReference type="AlphaFoldDB" id="A0A645I473"/>